<feature type="transmembrane region" description="Helical" evidence="4">
    <location>
        <begin position="240"/>
        <end position="258"/>
    </location>
</feature>
<evidence type="ECO:0000259" key="6">
    <source>
        <dbReference type="Pfam" id="PF13632"/>
    </source>
</evidence>
<keyword evidence="3 7" id="KW-0808">Transferase</keyword>
<evidence type="ECO:0000256" key="4">
    <source>
        <dbReference type="SAM" id="Phobius"/>
    </source>
</evidence>
<dbReference type="EMBL" id="FNZR01000004">
    <property type="protein sequence ID" value="SEL29178.1"/>
    <property type="molecule type" value="Genomic_DNA"/>
</dbReference>
<keyword evidence="4" id="KW-1133">Transmembrane helix</keyword>
<dbReference type="RefSeq" id="WP_090605699.1">
    <property type="nucleotide sequence ID" value="NZ_FNZR01000004.1"/>
</dbReference>
<dbReference type="PANTHER" id="PTHR43179:SF12">
    <property type="entry name" value="GALACTOFURANOSYLTRANSFERASE GLFT2"/>
    <property type="match status" value="1"/>
</dbReference>
<proteinExistence type="inferred from homology"/>
<dbReference type="OrthoDB" id="9801954at2"/>
<evidence type="ECO:0000313" key="7">
    <source>
        <dbReference type="EMBL" id="SEL29178.1"/>
    </source>
</evidence>
<dbReference type="InterPro" id="IPR001173">
    <property type="entry name" value="Glyco_trans_2-like"/>
</dbReference>
<dbReference type="Pfam" id="PF00535">
    <property type="entry name" value="Glycos_transf_2"/>
    <property type="match status" value="1"/>
</dbReference>
<comment type="similarity">
    <text evidence="1">Belongs to the glycosyltransferase 2 family.</text>
</comment>
<organism evidence="7 8">
    <name type="scientific">Parapedobacter koreensis</name>
    <dbReference type="NCBI Taxonomy" id="332977"/>
    <lineage>
        <taxon>Bacteria</taxon>
        <taxon>Pseudomonadati</taxon>
        <taxon>Bacteroidota</taxon>
        <taxon>Sphingobacteriia</taxon>
        <taxon>Sphingobacteriales</taxon>
        <taxon>Sphingobacteriaceae</taxon>
        <taxon>Parapedobacter</taxon>
    </lineage>
</organism>
<gene>
    <name evidence="7" type="ORF">SAMN05421740_104164</name>
</gene>
<protein>
    <submittedName>
        <fullName evidence="7">Glycosyltransferase, GT2 family</fullName>
    </submittedName>
</protein>
<evidence type="ECO:0000313" key="8">
    <source>
        <dbReference type="Proteomes" id="UP000198916"/>
    </source>
</evidence>
<evidence type="ECO:0000259" key="5">
    <source>
        <dbReference type="Pfam" id="PF00535"/>
    </source>
</evidence>
<dbReference type="SUPFAM" id="SSF53448">
    <property type="entry name" value="Nucleotide-diphospho-sugar transferases"/>
    <property type="match status" value="1"/>
</dbReference>
<sequence length="324" mass="36383">METRISVVIPTYRRPQLLVNCLEALASQTLDNTNFEIIVVSDGPDTATGEAVAQWHAANSGINCRYLSTPGKQGPAAARNAGSIAASAPLIAFTDDDCLPASDWLEAFCRHYRGEPHIAMTGGVQVPLSPRPTDFEWNTAQLQEAEFVTANCCCTKDALLIVGGFDEAFGMAWREDSELQFKLMIQGIPIVHVEAARVRHPVRAAPWGVSLREQKKGQYNALLYKKYPRLFRQKIQRHPVWHYYATVLLFAAMCTALVLDWTPWFQLALIGWLLCVAVFTCKRLRMTSKSASHIAEMTVTSLLIPFIAIYWQWYGAIKYRVLLF</sequence>
<dbReference type="CDD" id="cd00761">
    <property type="entry name" value="Glyco_tranf_GTA_type"/>
    <property type="match status" value="1"/>
</dbReference>
<dbReference type="Pfam" id="PF13632">
    <property type="entry name" value="Glyco_trans_2_3"/>
    <property type="match status" value="1"/>
</dbReference>
<dbReference type="Proteomes" id="UP000198916">
    <property type="component" value="Unassembled WGS sequence"/>
</dbReference>
<dbReference type="GO" id="GO:0016757">
    <property type="term" value="F:glycosyltransferase activity"/>
    <property type="evidence" value="ECO:0007669"/>
    <property type="project" value="UniProtKB-KW"/>
</dbReference>
<evidence type="ECO:0000256" key="3">
    <source>
        <dbReference type="ARBA" id="ARBA00022679"/>
    </source>
</evidence>
<reference evidence="8" key="1">
    <citation type="submission" date="2016-10" db="EMBL/GenBank/DDBJ databases">
        <authorList>
            <person name="Varghese N."/>
            <person name="Submissions S."/>
        </authorList>
    </citation>
    <scope>NUCLEOTIDE SEQUENCE [LARGE SCALE GENOMIC DNA]</scope>
    <source>
        <strain evidence="8">Jip14</strain>
    </source>
</reference>
<dbReference type="STRING" id="332977.SAMN05421740_104164"/>
<keyword evidence="2" id="KW-0328">Glycosyltransferase</keyword>
<name>A0A1H7P1I8_9SPHI</name>
<keyword evidence="4" id="KW-0472">Membrane</keyword>
<feature type="domain" description="Glycosyltransferase 2-like" evidence="6">
    <location>
        <begin position="145"/>
        <end position="277"/>
    </location>
</feature>
<keyword evidence="4" id="KW-0812">Transmembrane</keyword>
<dbReference type="AlphaFoldDB" id="A0A1H7P1I8"/>
<feature type="transmembrane region" description="Helical" evidence="4">
    <location>
        <begin position="293"/>
        <end position="314"/>
    </location>
</feature>
<dbReference type="PANTHER" id="PTHR43179">
    <property type="entry name" value="RHAMNOSYLTRANSFERASE WBBL"/>
    <property type="match status" value="1"/>
</dbReference>
<feature type="domain" description="Glycosyltransferase 2-like" evidence="5">
    <location>
        <begin position="6"/>
        <end position="123"/>
    </location>
</feature>
<dbReference type="InterPro" id="IPR029044">
    <property type="entry name" value="Nucleotide-diphossugar_trans"/>
</dbReference>
<feature type="transmembrane region" description="Helical" evidence="4">
    <location>
        <begin position="264"/>
        <end position="281"/>
    </location>
</feature>
<evidence type="ECO:0000256" key="1">
    <source>
        <dbReference type="ARBA" id="ARBA00006739"/>
    </source>
</evidence>
<evidence type="ECO:0000256" key="2">
    <source>
        <dbReference type="ARBA" id="ARBA00022676"/>
    </source>
</evidence>
<dbReference type="Gene3D" id="3.90.550.10">
    <property type="entry name" value="Spore Coat Polysaccharide Biosynthesis Protein SpsA, Chain A"/>
    <property type="match status" value="1"/>
</dbReference>
<keyword evidence="8" id="KW-1185">Reference proteome</keyword>
<accession>A0A1H7P1I8</accession>